<evidence type="ECO:0008006" key="3">
    <source>
        <dbReference type="Google" id="ProtNLM"/>
    </source>
</evidence>
<dbReference type="Proteomes" id="UP000528964">
    <property type="component" value="Unassembled WGS sequence"/>
</dbReference>
<sequence>MSAPIQKSGAKTRAETQVVTANRLDDGVVVYLDPKGGWTPRLDHAAPLSGPAALAAGLDAGKRAEAQQIVVESYAIDVAREPAGLRPLRLREQIRAFGPTILPDPSAAAGA</sequence>
<gene>
    <name evidence="1" type="ORF">GGR24_003476</name>
</gene>
<protein>
    <recommendedName>
        <fullName evidence="3">DUF2849 domain-containing protein</fullName>
    </recommendedName>
</protein>
<reference evidence="1 2" key="1">
    <citation type="submission" date="2020-08" db="EMBL/GenBank/DDBJ databases">
        <title>Genomic Encyclopedia of Type Strains, Phase IV (KMG-IV): sequencing the most valuable type-strain genomes for metagenomic binning, comparative biology and taxonomic classification.</title>
        <authorList>
            <person name="Goeker M."/>
        </authorList>
    </citation>
    <scope>NUCLEOTIDE SEQUENCE [LARGE SCALE GENOMIC DNA]</scope>
    <source>
        <strain evidence="1 2">DSM 25481</strain>
    </source>
</reference>
<dbReference type="Pfam" id="PF11011">
    <property type="entry name" value="DUF2849"/>
    <property type="match status" value="1"/>
</dbReference>
<dbReference type="RefSeq" id="WP_183396643.1">
    <property type="nucleotide sequence ID" value="NZ_JACIDR010000008.1"/>
</dbReference>
<keyword evidence="2" id="KW-1185">Reference proteome</keyword>
<accession>A0A7W6D614</accession>
<dbReference type="InterPro" id="IPR021270">
    <property type="entry name" value="DUF2849"/>
</dbReference>
<comment type="caution">
    <text evidence="1">The sequence shown here is derived from an EMBL/GenBank/DDBJ whole genome shotgun (WGS) entry which is preliminary data.</text>
</comment>
<dbReference type="EMBL" id="JACIDR010000008">
    <property type="protein sequence ID" value="MBB3974787.1"/>
    <property type="molecule type" value="Genomic_DNA"/>
</dbReference>
<dbReference type="AlphaFoldDB" id="A0A7W6D614"/>
<organism evidence="1 2">
    <name type="scientific">Hansschlegelia beijingensis</name>
    <dbReference type="NCBI Taxonomy" id="1133344"/>
    <lineage>
        <taxon>Bacteria</taxon>
        <taxon>Pseudomonadati</taxon>
        <taxon>Pseudomonadota</taxon>
        <taxon>Alphaproteobacteria</taxon>
        <taxon>Hyphomicrobiales</taxon>
        <taxon>Methylopilaceae</taxon>
        <taxon>Hansschlegelia</taxon>
    </lineage>
</organism>
<evidence type="ECO:0000313" key="2">
    <source>
        <dbReference type="Proteomes" id="UP000528964"/>
    </source>
</evidence>
<proteinExistence type="predicted"/>
<name>A0A7W6D614_9HYPH</name>
<evidence type="ECO:0000313" key="1">
    <source>
        <dbReference type="EMBL" id="MBB3974787.1"/>
    </source>
</evidence>